<name>A0AAD7XYH3_9FUNG</name>
<keyword evidence="1" id="KW-0472">Membrane</keyword>
<feature type="transmembrane region" description="Helical" evidence="1">
    <location>
        <begin position="266"/>
        <end position="288"/>
    </location>
</feature>
<comment type="caution">
    <text evidence="3">The sequence shown here is derived from an EMBL/GenBank/DDBJ whole genome shotgun (WGS) entry which is preliminary data.</text>
</comment>
<feature type="transmembrane region" description="Helical" evidence="1">
    <location>
        <begin position="120"/>
        <end position="142"/>
    </location>
</feature>
<feature type="transmembrane region" description="Helical" evidence="1">
    <location>
        <begin position="177"/>
        <end position="198"/>
    </location>
</feature>
<reference evidence="3 4" key="1">
    <citation type="submission" date="2023-03" db="EMBL/GenBank/DDBJ databases">
        <title>Genome sequence of Lichtheimia ornata CBS 291.66.</title>
        <authorList>
            <person name="Mohabir J.T."/>
            <person name="Shea T.P."/>
            <person name="Kurbessoian T."/>
            <person name="Berby B."/>
            <person name="Fontaine J."/>
            <person name="Livny J."/>
            <person name="Gnirke A."/>
            <person name="Stajich J.E."/>
            <person name="Cuomo C.A."/>
        </authorList>
    </citation>
    <scope>NUCLEOTIDE SEQUENCE [LARGE SCALE GENOMIC DNA]</scope>
    <source>
        <strain evidence="3">CBS 291.66</strain>
    </source>
</reference>
<evidence type="ECO:0000313" key="3">
    <source>
        <dbReference type="EMBL" id="KAJ8659135.1"/>
    </source>
</evidence>
<evidence type="ECO:0000256" key="2">
    <source>
        <dbReference type="SAM" id="SignalP"/>
    </source>
</evidence>
<keyword evidence="1" id="KW-0812">Transmembrane</keyword>
<sequence length="331" mass="37614">MIHKAALLALAWALMGVQGEWLAEIPDAPPRWKSKLFDIPTWIVPIEDYNADSFDTTTVFSVVAMAGASAYAIYHTFWIYLPSQPPGRKSVGRFNRLILAYLISTLIASFTFDLMNAGKIWASFGVLHNLFEIALLAGIFIRRSDVSDFLFVPICFLYLLGTAFAVIWLPWPLDALFFKYQGLSTDLALGLDLFRLYFHNRRIAKRTKIVTYVTDPEDDKVNDGEAAEKKENKRRIPPVHVHIFIIATAAMLHWFGNALVTMSNHFLMWLIFQFLYAVAFPMYAYYVVVEPNASRIHWYKVDYCKESLVAIVSLATCGIIIAIGILNSDHV</sequence>
<accession>A0AAD7XYH3</accession>
<protein>
    <submittedName>
        <fullName evidence="3">Uncharacterized protein</fullName>
    </submittedName>
</protein>
<feature type="chain" id="PRO_5042290960" evidence="2">
    <location>
        <begin position="20"/>
        <end position="331"/>
    </location>
</feature>
<keyword evidence="1" id="KW-1133">Transmembrane helix</keyword>
<dbReference type="EMBL" id="JARTCD010000020">
    <property type="protein sequence ID" value="KAJ8659135.1"/>
    <property type="molecule type" value="Genomic_DNA"/>
</dbReference>
<keyword evidence="4" id="KW-1185">Reference proteome</keyword>
<feature type="transmembrane region" description="Helical" evidence="1">
    <location>
        <begin position="93"/>
        <end position="114"/>
    </location>
</feature>
<feature type="transmembrane region" description="Helical" evidence="1">
    <location>
        <begin position="308"/>
        <end position="326"/>
    </location>
</feature>
<feature type="transmembrane region" description="Helical" evidence="1">
    <location>
        <begin position="149"/>
        <end position="171"/>
    </location>
</feature>
<proteinExistence type="predicted"/>
<gene>
    <name evidence="3" type="ORF">O0I10_005174</name>
</gene>
<dbReference type="RefSeq" id="XP_058344048.1">
    <property type="nucleotide sequence ID" value="XM_058485221.1"/>
</dbReference>
<evidence type="ECO:0000313" key="4">
    <source>
        <dbReference type="Proteomes" id="UP001234581"/>
    </source>
</evidence>
<evidence type="ECO:0000256" key="1">
    <source>
        <dbReference type="SAM" id="Phobius"/>
    </source>
</evidence>
<feature type="transmembrane region" description="Helical" evidence="1">
    <location>
        <begin position="59"/>
        <end position="81"/>
    </location>
</feature>
<dbReference type="Proteomes" id="UP001234581">
    <property type="component" value="Unassembled WGS sequence"/>
</dbReference>
<keyword evidence="2" id="KW-0732">Signal</keyword>
<dbReference type="GeneID" id="83212587"/>
<organism evidence="3 4">
    <name type="scientific">Lichtheimia ornata</name>
    <dbReference type="NCBI Taxonomy" id="688661"/>
    <lineage>
        <taxon>Eukaryota</taxon>
        <taxon>Fungi</taxon>
        <taxon>Fungi incertae sedis</taxon>
        <taxon>Mucoromycota</taxon>
        <taxon>Mucoromycotina</taxon>
        <taxon>Mucoromycetes</taxon>
        <taxon>Mucorales</taxon>
        <taxon>Lichtheimiaceae</taxon>
        <taxon>Lichtheimia</taxon>
    </lineage>
</organism>
<feature type="signal peptide" evidence="2">
    <location>
        <begin position="1"/>
        <end position="19"/>
    </location>
</feature>
<dbReference type="AlphaFoldDB" id="A0AAD7XYH3"/>
<feature type="transmembrane region" description="Helical" evidence="1">
    <location>
        <begin position="239"/>
        <end position="260"/>
    </location>
</feature>